<dbReference type="Pfam" id="PF01656">
    <property type="entry name" value="CbiA"/>
    <property type="match status" value="1"/>
</dbReference>
<keyword evidence="3 7" id="KW-0547">Nucleotide-binding</keyword>
<dbReference type="GeneID" id="48276436"/>
<evidence type="ECO:0000259" key="9">
    <source>
        <dbReference type="Pfam" id="PF07685"/>
    </source>
</evidence>
<evidence type="ECO:0000313" key="13">
    <source>
        <dbReference type="Proteomes" id="UP000255295"/>
    </source>
</evidence>
<dbReference type="InterPro" id="IPR029062">
    <property type="entry name" value="Class_I_gatase-like"/>
</dbReference>
<name>A0A2S0JZD3_LYSSH</name>
<organism evidence="10 12">
    <name type="scientific">Lysinibacillus sphaericus</name>
    <name type="common">Bacillus sphaericus</name>
    <dbReference type="NCBI Taxonomy" id="1421"/>
    <lineage>
        <taxon>Bacteria</taxon>
        <taxon>Bacillati</taxon>
        <taxon>Bacillota</taxon>
        <taxon>Bacilli</taxon>
        <taxon>Bacillales</taxon>
        <taxon>Bacillaceae</taxon>
        <taxon>Lysinibacillus</taxon>
    </lineage>
</organism>
<evidence type="ECO:0000256" key="7">
    <source>
        <dbReference type="HAMAP-Rule" id="MF_00027"/>
    </source>
</evidence>
<evidence type="ECO:0000313" key="11">
    <source>
        <dbReference type="EMBL" id="SUV17732.1"/>
    </source>
</evidence>
<comment type="pathway">
    <text evidence="7">Cofactor biosynthesis; adenosylcobalamin biosynthesis; cob(II)yrinate a,c-diamide from sirohydrochlorin (anaerobic route): step 10/10.</text>
</comment>
<dbReference type="CDD" id="cd03130">
    <property type="entry name" value="GATase1_CobB"/>
    <property type="match status" value="1"/>
</dbReference>
<dbReference type="GO" id="GO:0042242">
    <property type="term" value="F:cobyrinic acid a,c-diamide synthase activity"/>
    <property type="evidence" value="ECO:0007669"/>
    <property type="project" value="UniProtKB-UniRule"/>
</dbReference>
<dbReference type="GO" id="GO:0009236">
    <property type="term" value="P:cobalamin biosynthetic process"/>
    <property type="evidence" value="ECO:0007669"/>
    <property type="project" value="UniProtKB-UniRule"/>
</dbReference>
<feature type="active site" description="Nucleophile" evidence="7">
    <location>
        <position position="331"/>
    </location>
</feature>
<dbReference type="InterPro" id="IPR004484">
    <property type="entry name" value="CbiA/CobB_synth"/>
</dbReference>
<keyword evidence="2 7" id="KW-0436">Ligase</keyword>
<comment type="similarity">
    <text evidence="7">Belongs to the CobB/CbiA family.</text>
</comment>
<dbReference type="EMBL" id="CP019980">
    <property type="protein sequence ID" value="AVK96477.1"/>
    <property type="molecule type" value="Genomic_DNA"/>
</dbReference>
<dbReference type="SUPFAM" id="SSF52317">
    <property type="entry name" value="Class I glutamine amidotransferase-like"/>
    <property type="match status" value="1"/>
</dbReference>
<dbReference type="SUPFAM" id="SSF52540">
    <property type="entry name" value="P-loop containing nucleoside triphosphate hydrolases"/>
    <property type="match status" value="1"/>
</dbReference>
<comment type="cofactor">
    <cofactor evidence="1 7">
        <name>Mg(2+)</name>
        <dbReference type="ChEBI" id="CHEBI:18420"/>
    </cofactor>
</comment>
<dbReference type="EMBL" id="UFSZ01000001">
    <property type="protein sequence ID" value="SUV17732.1"/>
    <property type="molecule type" value="Genomic_DNA"/>
</dbReference>
<comment type="miscellaneous">
    <text evidence="7">The a and c carboxylates of cobyrinate are activated for nucleophilic attack via formation of a phosphorylated intermediate by ATP. CbiA catalyzes first the amidation of the c-carboxylate, and then that of the a-carboxylate.</text>
</comment>
<dbReference type="Gene3D" id="3.40.50.300">
    <property type="entry name" value="P-loop containing nucleotide triphosphate hydrolases"/>
    <property type="match status" value="2"/>
</dbReference>
<evidence type="ECO:0000256" key="3">
    <source>
        <dbReference type="ARBA" id="ARBA00022741"/>
    </source>
</evidence>
<keyword evidence="7" id="KW-0169">Cobalamin biosynthesis</keyword>
<dbReference type="AlphaFoldDB" id="A0A2S0JZD3"/>
<dbReference type="InterPro" id="IPR027417">
    <property type="entry name" value="P-loop_NTPase"/>
</dbReference>
<evidence type="ECO:0000256" key="4">
    <source>
        <dbReference type="ARBA" id="ARBA00022840"/>
    </source>
</evidence>
<feature type="site" description="Increases nucleophilicity of active site Cys" evidence="7">
    <location>
        <position position="431"/>
    </location>
</feature>
<dbReference type="PANTHER" id="PTHR43873:SF1">
    <property type="entry name" value="COBYRINATE A,C-DIAMIDE SYNTHASE"/>
    <property type="match status" value="1"/>
</dbReference>
<evidence type="ECO:0000259" key="8">
    <source>
        <dbReference type="Pfam" id="PF01656"/>
    </source>
</evidence>
<reference evidence="11 13" key="2">
    <citation type="submission" date="2018-06" db="EMBL/GenBank/DDBJ databases">
        <authorList>
            <consortium name="Pathogen Informatics"/>
            <person name="Doyle S."/>
        </authorList>
    </citation>
    <scope>NUCLEOTIDE SEQUENCE [LARGE SCALE GENOMIC DNA]</scope>
    <source>
        <strain evidence="11 13">NCTC10338</strain>
    </source>
</reference>
<evidence type="ECO:0000313" key="10">
    <source>
        <dbReference type="EMBL" id="AVK96477.1"/>
    </source>
</evidence>
<dbReference type="CDD" id="cd05388">
    <property type="entry name" value="CobB_N"/>
    <property type="match status" value="1"/>
</dbReference>
<dbReference type="Pfam" id="PF07685">
    <property type="entry name" value="GATase_3"/>
    <property type="match status" value="1"/>
</dbReference>
<proteinExistence type="inferred from homology"/>
<evidence type="ECO:0000256" key="2">
    <source>
        <dbReference type="ARBA" id="ARBA00022598"/>
    </source>
</evidence>
<dbReference type="Proteomes" id="UP000238825">
    <property type="component" value="Chromosome"/>
</dbReference>
<comment type="domain">
    <text evidence="7">Comprises of two domains. The C-terminal domain contains the binding site for glutamine and catalyzes the hydrolysis of this substrate to glutamate and ammonia. The N-terminal domain is anticipated to bind ATP and cobyrinate and catalyzes the ultimate synthesis of the diamide product. The ammonia produced via the glutaminase domain is probably translocated to the adjacent domain via a molecular tunnel, where it reacts with an activated intermediate.</text>
</comment>
<dbReference type="Gene3D" id="3.40.50.880">
    <property type="match status" value="1"/>
</dbReference>
<dbReference type="HAMAP" id="MF_00027">
    <property type="entry name" value="CobB_CbiA"/>
    <property type="match status" value="1"/>
</dbReference>
<dbReference type="NCBIfam" id="TIGR00379">
    <property type="entry name" value="cobB"/>
    <property type="match status" value="1"/>
</dbReference>
<dbReference type="PROSITE" id="PS51274">
    <property type="entry name" value="GATASE_COBBQ"/>
    <property type="match status" value="1"/>
</dbReference>
<gene>
    <name evidence="7 11" type="primary">cbiA</name>
    <name evidence="10" type="ORF">LS41612_09495</name>
    <name evidence="11" type="ORF">NCTC10338_02841</name>
</gene>
<dbReference type="Proteomes" id="UP000255295">
    <property type="component" value="Unassembled WGS sequence"/>
</dbReference>
<comment type="catalytic activity">
    <reaction evidence="7">
        <text>cob(II)yrinate + 2 L-glutamine + 2 ATP + 2 H2O = cob(II)yrinate a,c diamide + 2 L-glutamate + 2 ADP + 2 phosphate + 2 H(+)</text>
        <dbReference type="Rhea" id="RHEA:26289"/>
        <dbReference type="ChEBI" id="CHEBI:15377"/>
        <dbReference type="ChEBI" id="CHEBI:15378"/>
        <dbReference type="ChEBI" id="CHEBI:29985"/>
        <dbReference type="ChEBI" id="CHEBI:30616"/>
        <dbReference type="ChEBI" id="CHEBI:43474"/>
        <dbReference type="ChEBI" id="CHEBI:58359"/>
        <dbReference type="ChEBI" id="CHEBI:58537"/>
        <dbReference type="ChEBI" id="CHEBI:58894"/>
        <dbReference type="ChEBI" id="CHEBI:456216"/>
        <dbReference type="EC" id="6.3.5.11"/>
    </reaction>
</comment>
<protein>
    <recommendedName>
        <fullName evidence="7">Cobyrinate a,c-diamide synthase</fullName>
        <ecNumber evidence="7">6.3.5.11</ecNumber>
    </recommendedName>
    <alternativeName>
        <fullName evidence="7">Cobyrinic acid a,c-diamide synthetase</fullName>
    </alternativeName>
</protein>
<dbReference type="UniPathway" id="UPA00148">
    <property type="reaction ID" value="UER00231"/>
</dbReference>
<sequence length="455" mass="49113">MQTNRFVLAGTGSGVGKTTFTIGLMKALQEKGNVVQGFKCGPDYIDPSYHTAVTGRVSRNIDSWMFSHDAVRDIVARASKDADVSIIEGVMGFYDGKSPLSDEGSAAEISVVTESPVILIVNCASMARSVAAVVKGFQLLSDKPTIVGVIANQVGSVGHYEIAKAAIEQECGIPVIGYLKRETGIDIPSRHLGLIPAIERGELDTFFDKLGALMAETIDLDLLLALTKAPVLQETGQLFAAQPSKNICIAVAKDAAFNFYYEENLALLRAKGATLQFFSPLANEPVPAEADGLYIGGGFPEEFADILAKNTVVKHSIREAIAKGCPTLAECGGFMYLTEAITNSQGERYEMLGVIPGEVMMQTKLAALGYREIFGTASNFLIGKNEEAKGHEFHYSTYSGTHDTPAYETQGRFGKKQEGYQTGNVVAGYTHFHFVSNPKLVDNWLTACKKVKTYD</sequence>
<dbReference type="RefSeq" id="WP_024361103.1">
    <property type="nucleotide sequence ID" value="NZ_BJNS01000006.1"/>
</dbReference>
<dbReference type="NCBIfam" id="NF002204">
    <property type="entry name" value="PRK01077.1"/>
    <property type="match status" value="1"/>
</dbReference>
<accession>A0A2S0JZD3</accession>
<dbReference type="EC" id="6.3.5.11" evidence="7"/>
<feature type="domain" description="CobB/CobQ-like glutamine amidotransferase" evidence="9">
    <location>
        <begin position="249"/>
        <end position="437"/>
    </location>
</feature>
<reference evidence="10 12" key="1">
    <citation type="submission" date="2017-03" db="EMBL/GenBank/DDBJ databases">
        <title>The whole genome sequencing and assembly of Lysinibacillus sphaericus DSM 28T strain.</title>
        <authorList>
            <person name="Lee Y.-J."/>
            <person name="Yi H."/>
            <person name="Bahn Y.-S."/>
            <person name="Kim J.F."/>
            <person name="Lee D.-W."/>
        </authorList>
    </citation>
    <scope>NUCLEOTIDE SEQUENCE [LARGE SCALE GENOMIC DNA]</scope>
    <source>
        <strain evidence="10 12">DSM 28</strain>
    </source>
</reference>
<dbReference type="GO" id="GO:0005524">
    <property type="term" value="F:ATP binding"/>
    <property type="evidence" value="ECO:0007669"/>
    <property type="project" value="UniProtKB-UniRule"/>
</dbReference>
<dbReference type="InterPro" id="IPR002586">
    <property type="entry name" value="CobQ/CobB/MinD/ParA_Nub-bd_dom"/>
</dbReference>
<feature type="domain" description="CobQ/CobB/MinD/ParA nucleotide binding" evidence="8">
    <location>
        <begin position="7"/>
        <end position="192"/>
    </location>
</feature>
<keyword evidence="4 7" id="KW-0067">ATP-binding</keyword>
<comment type="function">
    <text evidence="7">Catalyzes the ATP-dependent amidation of the two carboxylate groups at positions a and c of cobyrinate, using either L-glutamine or ammonia as the nitrogen source.</text>
</comment>
<dbReference type="PANTHER" id="PTHR43873">
    <property type="entry name" value="COBYRINATE A,C-DIAMIDE SYNTHASE"/>
    <property type="match status" value="1"/>
</dbReference>
<evidence type="ECO:0000256" key="6">
    <source>
        <dbReference type="ARBA" id="ARBA00022962"/>
    </source>
</evidence>
<evidence type="ECO:0000256" key="1">
    <source>
        <dbReference type="ARBA" id="ARBA00001946"/>
    </source>
</evidence>
<dbReference type="InterPro" id="IPR011698">
    <property type="entry name" value="GATase_3"/>
</dbReference>
<keyword evidence="6 7" id="KW-0315">Glutamine amidotransferase</keyword>
<evidence type="ECO:0000256" key="5">
    <source>
        <dbReference type="ARBA" id="ARBA00022842"/>
    </source>
</evidence>
<evidence type="ECO:0000313" key="12">
    <source>
        <dbReference type="Proteomes" id="UP000238825"/>
    </source>
</evidence>
<keyword evidence="5 7" id="KW-0460">Magnesium</keyword>